<feature type="signal peptide" evidence="1">
    <location>
        <begin position="1"/>
        <end position="16"/>
    </location>
</feature>
<accession>A0A2P6VG41</accession>
<sequence>MHAWLAFLIDAQAVFARLLSGNDQRALKLLPGSAVTAPGGLTTLHAAVAGLCGAAVLAAAVAAGAPLEARLEQSQFGGDLYRFLGQIGCPKKVQAWLFEDDTALGIAMRAGNAAAVAELLRLGGDCFAPPGGGAGGALAYAFIDSFYARPVTAGVRAAFLARLEQRRAAGALHLRDVGAALELLRAAVVGGHVPLAAHSVTALDGHVSAEHAEHAALLWELLTAAASSGSSSAAGMLRVLLHGHLRFDLTKEGHGRSLLGLAASGATPTATVPVLHAAGAHLDLEVLLRAVQSLSADGVAAQLACEQPAVDARSAVAALGHQWTYTCPIHCMLHTLAIMRPAPTQQQHVAALRTLGVLLAAGYRPTVWRDVPLPAIWPFPLFQYHNSPVSYLDPFDHYPAGALSERLLFVARGGTWSPATHRLWPPAFKAATRTLLLAGARSSGSGRSGCPLAALPGDELLRVVELAAAPMSAWVGADGSGW</sequence>
<evidence type="ECO:0000313" key="2">
    <source>
        <dbReference type="EMBL" id="PSC73056.1"/>
    </source>
</evidence>
<feature type="chain" id="PRO_5015154675" evidence="1">
    <location>
        <begin position="17"/>
        <end position="482"/>
    </location>
</feature>
<protein>
    <submittedName>
        <fullName evidence="2">Uncharacterized protein</fullName>
    </submittedName>
</protein>
<dbReference type="EMBL" id="LHPF02000008">
    <property type="protein sequence ID" value="PSC73056.1"/>
    <property type="molecule type" value="Genomic_DNA"/>
</dbReference>
<dbReference type="Proteomes" id="UP000239649">
    <property type="component" value="Unassembled WGS sequence"/>
</dbReference>
<gene>
    <name evidence="2" type="ORF">C2E20_3598</name>
</gene>
<evidence type="ECO:0000256" key="1">
    <source>
        <dbReference type="SAM" id="SignalP"/>
    </source>
</evidence>
<keyword evidence="3" id="KW-1185">Reference proteome</keyword>
<comment type="caution">
    <text evidence="2">The sequence shown here is derived from an EMBL/GenBank/DDBJ whole genome shotgun (WGS) entry which is preliminary data.</text>
</comment>
<reference evidence="2 3" key="1">
    <citation type="journal article" date="2018" name="Plant J.">
        <title>Genome sequences of Chlorella sorokiniana UTEX 1602 and Micractinium conductrix SAG 241.80: implications to maltose excretion by a green alga.</title>
        <authorList>
            <person name="Arriola M.B."/>
            <person name="Velmurugan N."/>
            <person name="Zhang Y."/>
            <person name="Plunkett M.H."/>
            <person name="Hondzo H."/>
            <person name="Barney B.M."/>
        </authorList>
    </citation>
    <scope>NUCLEOTIDE SEQUENCE [LARGE SCALE GENOMIC DNA]</scope>
    <source>
        <strain evidence="2 3">SAG 241.80</strain>
    </source>
</reference>
<name>A0A2P6VG41_9CHLO</name>
<dbReference type="OrthoDB" id="10654597at2759"/>
<evidence type="ECO:0000313" key="3">
    <source>
        <dbReference type="Proteomes" id="UP000239649"/>
    </source>
</evidence>
<dbReference type="AlphaFoldDB" id="A0A2P6VG41"/>
<proteinExistence type="predicted"/>
<keyword evidence="1" id="KW-0732">Signal</keyword>
<organism evidence="2 3">
    <name type="scientific">Micractinium conductrix</name>
    <dbReference type="NCBI Taxonomy" id="554055"/>
    <lineage>
        <taxon>Eukaryota</taxon>
        <taxon>Viridiplantae</taxon>
        <taxon>Chlorophyta</taxon>
        <taxon>core chlorophytes</taxon>
        <taxon>Trebouxiophyceae</taxon>
        <taxon>Chlorellales</taxon>
        <taxon>Chlorellaceae</taxon>
        <taxon>Chlorella clade</taxon>
        <taxon>Micractinium</taxon>
    </lineage>
</organism>